<evidence type="ECO:0000256" key="5">
    <source>
        <dbReference type="ARBA" id="ARBA00012807"/>
    </source>
</evidence>
<keyword evidence="7 15" id="KW-0963">Cytoplasm</keyword>
<dbReference type="AlphaFoldDB" id="A0A1M6E692"/>
<keyword evidence="10 15" id="KW-0949">S-adenosyl-L-methionine</keyword>
<keyword evidence="20" id="KW-1185">Reference proteome</keyword>
<accession>A0A1M6E692</accession>
<dbReference type="InterPro" id="IPR016009">
    <property type="entry name" value="tRNA_MeTrfase_TRMD/TRM10"/>
</dbReference>
<sequence length="246" mass="28030">MKIDILTLFPHMFAAPLGESIIGKAREKEILDIQVHNIRDYSADKHKRVDDYPYGGGAGMVMQPQPIFCALESIGSENARVIHMSPKGKTFHQDMAITLSKEEHLIFLCGHYEGIDQRVLDYWVTDEISIGDYVLTGGELPAMVVIDAVARMIPGVLSQSDSFMDESFYSGLLEYPHYTRPSEYRGLKVPEILLSGNHKNIEVWRKIEAIKLTIKNRPDLLEKYLQRPELSKKEKAMIQKILEEIL</sequence>
<evidence type="ECO:0000256" key="13">
    <source>
        <dbReference type="ARBA" id="ARBA00033392"/>
    </source>
</evidence>
<dbReference type="GO" id="GO:0052906">
    <property type="term" value="F:tRNA (guanine(37)-N1)-methyltransferase activity"/>
    <property type="evidence" value="ECO:0007669"/>
    <property type="project" value="UniProtKB-UniRule"/>
</dbReference>
<comment type="similarity">
    <text evidence="3 15 17">Belongs to the RNA methyltransferase TrmD family.</text>
</comment>
<comment type="subunit">
    <text evidence="4 15 17">Homodimer.</text>
</comment>
<dbReference type="STRING" id="1121919.SAMN02745975_00667"/>
<evidence type="ECO:0000256" key="2">
    <source>
        <dbReference type="ARBA" id="ARBA00004496"/>
    </source>
</evidence>
<comment type="catalytic activity">
    <reaction evidence="14 15 17">
        <text>guanosine(37) in tRNA + S-adenosyl-L-methionine = N(1)-methylguanosine(37) in tRNA + S-adenosyl-L-homocysteine + H(+)</text>
        <dbReference type="Rhea" id="RHEA:36899"/>
        <dbReference type="Rhea" id="RHEA-COMP:10145"/>
        <dbReference type="Rhea" id="RHEA-COMP:10147"/>
        <dbReference type="ChEBI" id="CHEBI:15378"/>
        <dbReference type="ChEBI" id="CHEBI:57856"/>
        <dbReference type="ChEBI" id="CHEBI:59789"/>
        <dbReference type="ChEBI" id="CHEBI:73542"/>
        <dbReference type="ChEBI" id="CHEBI:74269"/>
        <dbReference type="EC" id="2.1.1.228"/>
    </reaction>
</comment>
<dbReference type="Gene3D" id="3.40.1280.10">
    <property type="match status" value="1"/>
</dbReference>
<protein>
    <recommendedName>
        <fullName evidence="6 15">tRNA (guanine-N(1)-)-methyltransferase</fullName>
        <ecNumber evidence="5 15">2.1.1.228</ecNumber>
    </recommendedName>
    <alternativeName>
        <fullName evidence="12 15">M1G-methyltransferase</fullName>
    </alternativeName>
    <alternativeName>
        <fullName evidence="13 15">tRNA [GM37] methyltransferase</fullName>
    </alternativeName>
</protein>
<dbReference type="InterPro" id="IPR029028">
    <property type="entry name" value="Alpha/beta_knot_MTases"/>
</dbReference>
<dbReference type="PANTHER" id="PTHR46417:SF1">
    <property type="entry name" value="TRNA (GUANINE-N(1)-)-METHYLTRANSFERASE"/>
    <property type="match status" value="1"/>
</dbReference>
<evidence type="ECO:0000259" key="18">
    <source>
        <dbReference type="Pfam" id="PF01746"/>
    </source>
</evidence>
<evidence type="ECO:0000256" key="7">
    <source>
        <dbReference type="ARBA" id="ARBA00022490"/>
    </source>
</evidence>
<evidence type="ECO:0000256" key="15">
    <source>
        <dbReference type="HAMAP-Rule" id="MF_00605"/>
    </source>
</evidence>
<evidence type="ECO:0000256" key="11">
    <source>
        <dbReference type="ARBA" id="ARBA00022694"/>
    </source>
</evidence>
<dbReference type="EMBL" id="FQZV01000007">
    <property type="protein sequence ID" value="SHI81017.1"/>
    <property type="molecule type" value="Genomic_DNA"/>
</dbReference>
<dbReference type="EC" id="2.1.1.228" evidence="5 15"/>
<dbReference type="PIRSF" id="PIRSF000386">
    <property type="entry name" value="tRNA_mtase"/>
    <property type="match status" value="1"/>
</dbReference>
<evidence type="ECO:0000256" key="17">
    <source>
        <dbReference type="RuleBase" id="RU003464"/>
    </source>
</evidence>
<feature type="binding site" evidence="15 16">
    <location>
        <position position="110"/>
    </location>
    <ligand>
        <name>S-adenosyl-L-methionine</name>
        <dbReference type="ChEBI" id="CHEBI:59789"/>
    </ligand>
</feature>
<evidence type="ECO:0000313" key="19">
    <source>
        <dbReference type="EMBL" id="SHI81017.1"/>
    </source>
</evidence>
<evidence type="ECO:0000256" key="10">
    <source>
        <dbReference type="ARBA" id="ARBA00022691"/>
    </source>
</evidence>
<evidence type="ECO:0000256" key="16">
    <source>
        <dbReference type="PIRSR" id="PIRSR000386-1"/>
    </source>
</evidence>
<dbReference type="OrthoDB" id="9807416at2"/>
<gene>
    <name evidence="15" type="primary">trmD</name>
    <name evidence="19" type="ORF">SAMN02745975_00667</name>
</gene>
<dbReference type="PANTHER" id="PTHR46417">
    <property type="entry name" value="TRNA (GUANINE-N(1)-)-METHYLTRANSFERASE"/>
    <property type="match status" value="1"/>
</dbReference>
<evidence type="ECO:0000256" key="8">
    <source>
        <dbReference type="ARBA" id="ARBA00022603"/>
    </source>
</evidence>
<organism evidence="19 20">
    <name type="scientific">Geosporobacter subterraneus DSM 17957</name>
    <dbReference type="NCBI Taxonomy" id="1121919"/>
    <lineage>
        <taxon>Bacteria</taxon>
        <taxon>Bacillati</taxon>
        <taxon>Bacillota</taxon>
        <taxon>Clostridia</taxon>
        <taxon>Peptostreptococcales</taxon>
        <taxon>Thermotaleaceae</taxon>
        <taxon>Geosporobacter</taxon>
    </lineage>
</organism>
<dbReference type="FunFam" id="3.40.1280.10:FF:000001">
    <property type="entry name" value="tRNA (guanine-N(1)-)-methyltransferase"/>
    <property type="match status" value="1"/>
</dbReference>
<dbReference type="Pfam" id="PF01746">
    <property type="entry name" value="tRNA_m1G_MT"/>
    <property type="match status" value="1"/>
</dbReference>
<dbReference type="GO" id="GO:0005829">
    <property type="term" value="C:cytosol"/>
    <property type="evidence" value="ECO:0007669"/>
    <property type="project" value="TreeGrafter"/>
</dbReference>
<dbReference type="SUPFAM" id="SSF75217">
    <property type="entry name" value="alpha/beta knot"/>
    <property type="match status" value="1"/>
</dbReference>
<evidence type="ECO:0000256" key="14">
    <source>
        <dbReference type="ARBA" id="ARBA00047783"/>
    </source>
</evidence>
<evidence type="ECO:0000256" key="1">
    <source>
        <dbReference type="ARBA" id="ARBA00002634"/>
    </source>
</evidence>
<dbReference type="CDD" id="cd18080">
    <property type="entry name" value="TrmD-like"/>
    <property type="match status" value="1"/>
</dbReference>
<dbReference type="GO" id="GO:0002939">
    <property type="term" value="P:tRNA N1-guanine methylation"/>
    <property type="evidence" value="ECO:0007669"/>
    <property type="project" value="TreeGrafter"/>
</dbReference>
<dbReference type="Gene3D" id="1.10.1270.20">
    <property type="entry name" value="tRNA(m1g37)methyltransferase, domain 2"/>
    <property type="match status" value="1"/>
</dbReference>
<reference evidence="20" key="1">
    <citation type="submission" date="2016-11" db="EMBL/GenBank/DDBJ databases">
        <authorList>
            <person name="Varghese N."/>
            <person name="Submissions S."/>
        </authorList>
    </citation>
    <scope>NUCLEOTIDE SEQUENCE [LARGE SCALE GENOMIC DNA]</scope>
    <source>
        <strain evidence="20">DSM 17957</strain>
    </source>
</reference>
<evidence type="ECO:0000256" key="3">
    <source>
        <dbReference type="ARBA" id="ARBA00007630"/>
    </source>
</evidence>
<comment type="subcellular location">
    <subcellularLocation>
        <location evidence="2 15 17">Cytoplasm</location>
    </subcellularLocation>
</comment>
<evidence type="ECO:0000256" key="4">
    <source>
        <dbReference type="ARBA" id="ARBA00011738"/>
    </source>
</evidence>
<feature type="domain" description="tRNA methyltransferase TRMD/TRM10-type" evidence="18">
    <location>
        <begin position="1"/>
        <end position="223"/>
    </location>
</feature>
<evidence type="ECO:0000313" key="20">
    <source>
        <dbReference type="Proteomes" id="UP000184536"/>
    </source>
</evidence>
<dbReference type="InterPro" id="IPR029026">
    <property type="entry name" value="tRNA_m1G_MTases_N"/>
</dbReference>
<dbReference type="NCBIfam" id="TIGR00088">
    <property type="entry name" value="trmD"/>
    <property type="match status" value="1"/>
</dbReference>
<evidence type="ECO:0000256" key="6">
    <source>
        <dbReference type="ARBA" id="ARBA00014679"/>
    </source>
</evidence>
<comment type="function">
    <text evidence="1 15 17">Specifically methylates guanosine-37 in various tRNAs.</text>
</comment>
<dbReference type="Proteomes" id="UP000184536">
    <property type="component" value="Unassembled WGS sequence"/>
</dbReference>
<keyword evidence="11 15" id="KW-0819">tRNA processing</keyword>
<dbReference type="RefSeq" id="WP_110939951.1">
    <property type="nucleotide sequence ID" value="NZ_FQZV01000007.1"/>
</dbReference>
<dbReference type="InterPro" id="IPR023148">
    <property type="entry name" value="tRNA_m1G_MeTrfase_C_sf"/>
</dbReference>
<evidence type="ECO:0000256" key="9">
    <source>
        <dbReference type="ARBA" id="ARBA00022679"/>
    </source>
</evidence>
<dbReference type="FunFam" id="1.10.1270.20:FF:000001">
    <property type="entry name" value="tRNA (guanine-N(1)-)-methyltransferase"/>
    <property type="match status" value="1"/>
</dbReference>
<keyword evidence="8 15" id="KW-0489">Methyltransferase</keyword>
<dbReference type="InterPro" id="IPR002649">
    <property type="entry name" value="tRNA_m1G_MeTrfase_TrmD"/>
</dbReference>
<keyword evidence="9 15" id="KW-0808">Transferase</keyword>
<proteinExistence type="inferred from homology"/>
<name>A0A1M6E692_9FIRM</name>
<dbReference type="HAMAP" id="MF_00605">
    <property type="entry name" value="TrmD"/>
    <property type="match status" value="1"/>
</dbReference>
<dbReference type="NCBIfam" id="NF000648">
    <property type="entry name" value="PRK00026.1"/>
    <property type="match status" value="1"/>
</dbReference>
<feature type="binding site" evidence="15 16">
    <location>
        <begin position="130"/>
        <end position="135"/>
    </location>
    <ligand>
        <name>S-adenosyl-L-methionine</name>
        <dbReference type="ChEBI" id="CHEBI:59789"/>
    </ligand>
</feature>
<evidence type="ECO:0000256" key="12">
    <source>
        <dbReference type="ARBA" id="ARBA00029736"/>
    </source>
</evidence>